<sequence>TLSVVFSDIKAQPPIESQCNPNDCKRVGCSINTDCECLSLTNGGGMCADALVQCSILTPCENDNQTCRAPNTICIQHSRCNSLKPLCYPIALASLQVCPPYCLDSDLITFDNILNVTDTSNGFVIPNGYSGLNWNQAMALNKSSANPQLNTSGYFNALKSGQFIAYNGNGNPMTISSRDNNIFNISSFVGSAAWVNDLAVTIIGRRLSTPIYSTTIILHKNMSKLIELNWIDLDNITFSTYGSDGQQFAMDNLCLTTT</sequence>
<gene>
    <name evidence="1" type="ORF">GPM918_LOCUS39653</name>
    <name evidence="2" type="ORF">SRO942_LOCUS40544</name>
</gene>
<accession>A0A815XM28</accession>
<dbReference type="EMBL" id="CAJOBC010093872">
    <property type="protein sequence ID" value="CAF4420449.1"/>
    <property type="molecule type" value="Genomic_DNA"/>
</dbReference>
<evidence type="ECO:0000313" key="2">
    <source>
        <dbReference type="EMBL" id="CAF4420449.1"/>
    </source>
</evidence>
<reference evidence="1" key="1">
    <citation type="submission" date="2021-02" db="EMBL/GenBank/DDBJ databases">
        <authorList>
            <person name="Nowell W R."/>
        </authorList>
    </citation>
    <scope>NUCLEOTIDE SEQUENCE</scope>
</reference>
<dbReference type="EMBL" id="CAJNOQ010028133">
    <property type="protein sequence ID" value="CAF1559122.1"/>
    <property type="molecule type" value="Genomic_DNA"/>
</dbReference>
<keyword evidence="3" id="KW-1185">Reference proteome</keyword>
<dbReference type="OrthoDB" id="10211659at2759"/>
<name>A0A815XM28_9BILA</name>
<dbReference type="AlphaFoldDB" id="A0A815XM28"/>
<feature type="non-terminal residue" evidence="1">
    <location>
        <position position="1"/>
    </location>
</feature>
<dbReference type="Proteomes" id="UP000681722">
    <property type="component" value="Unassembled WGS sequence"/>
</dbReference>
<evidence type="ECO:0000313" key="1">
    <source>
        <dbReference type="EMBL" id="CAF1559122.1"/>
    </source>
</evidence>
<comment type="caution">
    <text evidence="1">The sequence shown here is derived from an EMBL/GenBank/DDBJ whole genome shotgun (WGS) entry which is preliminary data.</text>
</comment>
<proteinExistence type="predicted"/>
<dbReference type="Proteomes" id="UP000663829">
    <property type="component" value="Unassembled WGS sequence"/>
</dbReference>
<protein>
    <submittedName>
        <fullName evidence="1">Uncharacterized protein</fullName>
    </submittedName>
</protein>
<organism evidence="1 3">
    <name type="scientific">Didymodactylos carnosus</name>
    <dbReference type="NCBI Taxonomy" id="1234261"/>
    <lineage>
        <taxon>Eukaryota</taxon>
        <taxon>Metazoa</taxon>
        <taxon>Spiralia</taxon>
        <taxon>Gnathifera</taxon>
        <taxon>Rotifera</taxon>
        <taxon>Eurotatoria</taxon>
        <taxon>Bdelloidea</taxon>
        <taxon>Philodinida</taxon>
        <taxon>Philodinidae</taxon>
        <taxon>Didymodactylos</taxon>
    </lineage>
</organism>
<evidence type="ECO:0000313" key="3">
    <source>
        <dbReference type="Proteomes" id="UP000663829"/>
    </source>
</evidence>